<proteinExistence type="predicted"/>
<dbReference type="AlphaFoldDB" id="A0A8H7MZ49"/>
<comment type="caution">
    <text evidence="2">The sequence shown here is derived from an EMBL/GenBank/DDBJ whole genome shotgun (WGS) entry which is preliminary data.</text>
</comment>
<dbReference type="EMBL" id="JADCTT010000011">
    <property type="protein sequence ID" value="KAF9746647.1"/>
    <property type="molecule type" value="Genomic_DNA"/>
</dbReference>
<accession>A0A8H7MZ49</accession>
<feature type="region of interest" description="Disordered" evidence="1">
    <location>
        <begin position="45"/>
        <end position="84"/>
    </location>
</feature>
<dbReference type="Proteomes" id="UP000616885">
    <property type="component" value="Unassembled WGS sequence"/>
</dbReference>
<protein>
    <submittedName>
        <fullName evidence="2">Uncharacterized protein</fullName>
    </submittedName>
</protein>
<name>A0A8H7MZ49_BIOOC</name>
<feature type="region of interest" description="Disordered" evidence="1">
    <location>
        <begin position="1"/>
        <end position="21"/>
    </location>
</feature>
<evidence type="ECO:0000313" key="3">
    <source>
        <dbReference type="Proteomes" id="UP000616885"/>
    </source>
</evidence>
<evidence type="ECO:0000256" key="1">
    <source>
        <dbReference type="SAM" id="MobiDB-lite"/>
    </source>
</evidence>
<organism evidence="2 3">
    <name type="scientific">Bionectria ochroleuca</name>
    <name type="common">Gliocladium roseum</name>
    <dbReference type="NCBI Taxonomy" id="29856"/>
    <lineage>
        <taxon>Eukaryota</taxon>
        <taxon>Fungi</taxon>
        <taxon>Dikarya</taxon>
        <taxon>Ascomycota</taxon>
        <taxon>Pezizomycotina</taxon>
        <taxon>Sordariomycetes</taxon>
        <taxon>Hypocreomycetidae</taxon>
        <taxon>Hypocreales</taxon>
        <taxon>Bionectriaceae</taxon>
        <taxon>Clonostachys</taxon>
    </lineage>
</organism>
<reference evidence="2" key="1">
    <citation type="submission" date="2020-10" db="EMBL/GenBank/DDBJ databases">
        <title>High-Quality Genome Resource of Clonostachys rosea strain S41 by Oxford Nanopore Long-Read Sequencing.</title>
        <authorList>
            <person name="Wang H."/>
        </authorList>
    </citation>
    <scope>NUCLEOTIDE SEQUENCE</scope>
    <source>
        <strain evidence="2">S41</strain>
    </source>
</reference>
<feature type="compositionally biased region" description="Polar residues" evidence="1">
    <location>
        <begin position="62"/>
        <end position="77"/>
    </location>
</feature>
<gene>
    <name evidence="2" type="ORF">IM811_003552</name>
</gene>
<evidence type="ECO:0000313" key="2">
    <source>
        <dbReference type="EMBL" id="KAF9746647.1"/>
    </source>
</evidence>
<sequence>MDPDQSNCEPIPPLETSDELDPIWWQDPLEDWSLAQEIQDLDPWMLSPHQRASNTLRDESKTPSGPTSTYRNVNDTSGEAGVPSVIQAPPLFKLYKTQIDKS</sequence>